<dbReference type="EMBL" id="BSUK01000001">
    <property type="protein sequence ID" value="GMA23766.1"/>
    <property type="molecule type" value="Genomic_DNA"/>
</dbReference>
<accession>A0ABQ6HZ82</accession>
<keyword evidence="2" id="KW-1003">Cell membrane</keyword>
<dbReference type="Pfam" id="PF02687">
    <property type="entry name" value="FtsX"/>
    <property type="match status" value="1"/>
</dbReference>
<evidence type="ECO:0000256" key="3">
    <source>
        <dbReference type="ARBA" id="ARBA00022692"/>
    </source>
</evidence>
<keyword evidence="4 6" id="KW-1133">Transmembrane helix</keyword>
<proteinExistence type="predicted"/>
<name>A0ABQ6HZ82_9MICO</name>
<evidence type="ECO:0000256" key="5">
    <source>
        <dbReference type="ARBA" id="ARBA00023136"/>
    </source>
</evidence>
<comment type="subcellular location">
    <subcellularLocation>
        <location evidence="1">Cell membrane</location>
        <topology evidence="1">Multi-pass membrane protein</topology>
    </subcellularLocation>
</comment>
<feature type="transmembrane region" description="Helical" evidence="6">
    <location>
        <begin position="249"/>
        <end position="271"/>
    </location>
</feature>
<evidence type="ECO:0000256" key="1">
    <source>
        <dbReference type="ARBA" id="ARBA00004651"/>
    </source>
</evidence>
<evidence type="ECO:0000313" key="9">
    <source>
        <dbReference type="Proteomes" id="UP001157091"/>
    </source>
</evidence>
<sequence length="357" mass="37061">MRDALTHVATNITRAWGRSAAFAAAAFLAAGLLAFGVTQASSSQDRITGDFDSLAATRLQVTTPIRGLADPILTRPQMTAIEHIRGVVAVAWVTSRDVSLAADPRTPTSTRLWTVYENPAALGLTLDNTTSQLTAGLYLGGASDLARAGLPRFSHVFVGGTPVILDGTVTSSPVLPDLLQAALLVRPATEPDLSTSGELVVQVHPGWANYVGDRLATQIAPGNESSVLVAYPPEPANLRDSVTGSVNTLVLLVSAALLVVGALAVTVGTFFRVMAERRLLGLYRAIGASRVFVSGTIVLEAAITGTIGGLTGTLAGVAAAAVWALVSETALSIPGACSLSESWQVSSRTHWALSYPR</sequence>
<keyword evidence="3 6" id="KW-0812">Transmembrane</keyword>
<feature type="transmembrane region" description="Helical" evidence="6">
    <location>
        <begin position="292"/>
        <end position="325"/>
    </location>
</feature>
<gene>
    <name evidence="8" type="ORF">GCM10025864_15250</name>
</gene>
<dbReference type="InterPro" id="IPR003838">
    <property type="entry name" value="ABC3_permease_C"/>
</dbReference>
<dbReference type="RefSeq" id="WP_284292698.1">
    <property type="nucleotide sequence ID" value="NZ_BSUK01000001.1"/>
</dbReference>
<comment type="caution">
    <text evidence="8">The sequence shown here is derived from an EMBL/GenBank/DDBJ whole genome shotgun (WGS) entry which is preliminary data.</text>
</comment>
<evidence type="ECO:0000256" key="6">
    <source>
        <dbReference type="SAM" id="Phobius"/>
    </source>
</evidence>
<evidence type="ECO:0000259" key="7">
    <source>
        <dbReference type="Pfam" id="PF02687"/>
    </source>
</evidence>
<dbReference type="Proteomes" id="UP001157091">
    <property type="component" value="Unassembled WGS sequence"/>
</dbReference>
<feature type="domain" description="ABC3 transporter permease C-terminal" evidence="7">
    <location>
        <begin position="252"/>
        <end position="335"/>
    </location>
</feature>
<keyword evidence="5 6" id="KW-0472">Membrane</keyword>
<protein>
    <recommendedName>
        <fullName evidence="7">ABC3 transporter permease C-terminal domain-containing protein</fullName>
    </recommendedName>
</protein>
<evidence type="ECO:0000313" key="8">
    <source>
        <dbReference type="EMBL" id="GMA23766.1"/>
    </source>
</evidence>
<keyword evidence="9" id="KW-1185">Reference proteome</keyword>
<reference evidence="9" key="1">
    <citation type="journal article" date="2019" name="Int. J. Syst. Evol. Microbiol.">
        <title>The Global Catalogue of Microorganisms (GCM) 10K type strain sequencing project: providing services to taxonomists for standard genome sequencing and annotation.</title>
        <authorList>
            <consortium name="The Broad Institute Genomics Platform"/>
            <consortium name="The Broad Institute Genome Sequencing Center for Infectious Disease"/>
            <person name="Wu L."/>
            <person name="Ma J."/>
        </authorList>
    </citation>
    <scope>NUCLEOTIDE SEQUENCE [LARGE SCALE GENOMIC DNA]</scope>
    <source>
        <strain evidence="9">NBRC 106348</strain>
    </source>
</reference>
<evidence type="ECO:0000256" key="2">
    <source>
        <dbReference type="ARBA" id="ARBA00022475"/>
    </source>
</evidence>
<evidence type="ECO:0000256" key="4">
    <source>
        <dbReference type="ARBA" id="ARBA00022989"/>
    </source>
</evidence>
<organism evidence="8 9">
    <name type="scientific">Luteimicrobium album</name>
    <dbReference type="NCBI Taxonomy" id="1054550"/>
    <lineage>
        <taxon>Bacteria</taxon>
        <taxon>Bacillati</taxon>
        <taxon>Actinomycetota</taxon>
        <taxon>Actinomycetes</taxon>
        <taxon>Micrococcales</taxon>
        <taxon>Luteimicrobium</taxon>
    </lineage>
</organism>